<dbReference type="InterPro" id="IPR013083">
    <property type="entry name" value="Znf_RING/FYVE/PHD"/>
</dbReference>
<evidence type="ECO:0000313" key="6">
    <source>
        <dbReference type="EMBL" id="KAG2811505.1"/>
    </source>
</evidence>
<dbReference type="AlphaFoldDB" id="A0A329RNN9"/>
<evidence type="ECO:0000313" key="10">
    <source>
        <dbReference type="EMBL" id="KAG6942446.1"/>
    </source>
</evidence>
<gene>
    <name evidence="10" type="ORF">JG687_00019059</name>
    <name evidence="14" type="ORF">PC110_g18876</name>
    <name evidence="13" type="ORF">PC110_g19268</name>
    <name evidence="12" type="ORF">PC110_g19290</name>
    <name evidence="11" type="ORF">PC110_g19296</name>
    <name evidence="6" type="ORF">PC113_g23657</name>
    <name evidence="7" type="ORF">PC115_g23710</name>
    <name evidence="8" type="ORF">PC117_g26438</name>
    <name evidence="9" type="ORF">PC118_g23829</name>
</gene>
<evidence type="ECO:0000313" key="13">
    <source>
        <dbReference type="EMBL" id="RAW24303.1"/>
    </source>
</evidence>
<evidence type="ECO:0000256" key="1">
    <source>
        <dbReference type="ARBA" id="ARBA00022723"/>
    </source>
</evidence>
<evidence type="ECO:0000313" key="15">
    <source>
        <dbReference type="Proteomes" id="UP000251314"/>
    </source>
</evidence>
<comment type="caution">
    <text evidence="14">The sequence shown here is derived from an EMBL/GenBank/DDBJ whole genome shotgun (WGS) entry which is preliminary data.</text>
</comment>
<evidence type="ECO:0000313" key="7">
    <source>
        <dbReference type="EMBL" id="KAG2876126.1"/>
    </source>
</evidence>
<proteinExistence type="predicted"/>
<keyword evidence="2 4" id="KW-0863">Zinc-finger</keyword>
<dbReference type="VEuPathDB" id="FungiDB:PC110_g19290"/>
<dbReference type="Proteomes" id="UP000697107">
    <property type="component" value="Unassembled WGS sequence"/>
</dbReference>
<dbReference type="Gene3D" id="3.30.40.10">
    <property type="entry name" value="Zinc/RING finger domain, C3HC4 (zinc finger)"/>
    <property type="match status" value="1"/>
</dbReference>
<reference evidence="10" key="3">
    <citation type="submission" date="2021-01" db="EMBL/GenBank/DDBJ databases">
        <title>Phytophthora aleatoria, a newly-described species from Pinus radiata is distinct from Phytophthora cactorum isolates based on comparative genomics.</title>
        <authorList>
            <person name="Mcdougal R."/>
            <person name="Panda P."/>
            <person name="Williams N."/>
            <person name="Studholme D.J."/>
        </authorList>
    </citation>
    <scope>NUCLEOTIDE SEQUENCE</scope>
    <source>
        <strain evidence="10">NZFS 3830</strain>
    </source>
</reference>
<dbReference type="Proteomes" id="UP000688947">
    <property type="component" value="Unassembled WGS sequence"/>
</dbReference>
<accession>A0A329RNN9</accession>
<evidence type="ECO:0000256" key="3">
    <source>
        <dbReference type="ARBA" id="ARBA00022833"/>
    </source>
</evidence>
<keyword evidence="15" id="KW-1185">Reference proteome</keyword>
<dbReference type="EMBL" id="MJFZ01000906">
    <property type="protein sequence ID" value="RAW24303.1"/>
    <property type="molecule type" value="Genomic_DNA"/>
</dbReference>
<dbReference type="VEuPathDB" id="FungiDB:PC110_g19268"/>
<reference evidence="14 15" key="1">
    <citation type="submission" date="2018-01" db="EMBL/GenBank/DDBJ databases">
        <title>Draft genome of the strawberry crown rot pathogen Phytophthora cactorum.</title>
        <authorList>
            <person name="Armitage A.D."/>
            <person name="Lysoe E."/>
            <person name="Nellist C.F."/>
            <person name="Harrison R.J."/>
            <person name="Brurberg M.B."/>
        </authorList>
    </citation>
    <scope>NUCLEOTIDE SEQUENCE [LARGE SCALE GENOMIC DNA]</scope>
    <source>
        <strain evidence="14 15">10300</strain>
    </source>
</reference>
<dbReference type="InterPro" id="IPR017455">
    <property type="entry name" value="Znf_FYVE-rel"/>
</dbReference>
<reference evidence="6" key="2">
    <citation type="submission" date="2018-10" db="EMBL/GenBank/DDBJ databases">
        <title>Effector identification in a new, highly contiguous assembly of the strawberry crown rot pathogen Phytophthora cactorum.</title>
        <authorList>
            <person name="Armitage A.D."/>
            <person name="Nellist C.F."/>
            <person name="Bates H."/>
            <person name="Vickerstaff R.J."/>
            <person name="Harrison R.J."/>
        </authorList>
    </citation>
    <scope>NUCLEOTIDE SEQUENCE</scope>
    <source>
        <strain evidence="6">15-7</strain>
        <strain evidence="7">4032</strain>
        <strain evidence="8">4040</strain>
        <strain evidence="9">P415</strain>
    </source>
</reference>
<dbReference type="InterPro" id="IPR000306">
    <property type="entry name" value="Znf_FYVE"/>
</dbReference>
<dbReference type="VEuPathDB" id="FungiDB:PC110_g18876"/>
<evidence type="ECO:0000313" key="14">
    <source>
        <dbReference type="EMBL" id="RAW24698.1"/>
    </source>
</evidence>
<evidence type="ECO:0000313" key="9">
    <source>
        <dbReference type="EMBL" id="KAG2957833.1"/>
    </source>
</evidence>
<evidence type="ECO:0000313" key="8">
    <source>
        <dbReference type="EMBL" id="KAG2881172.1"/>
    </source>
</evidence>
<dbReference type="EMBL" id="MJFZ01000846">
    <property type="protein sequence ID" value="RAW24698.1"/>
    <property type="molecule type" value="Genomic_DNA"/>
</dbReference>
<feature type="domain" description="FYVE-type" evidence="5">
    <location>
        <begin position="328"/>
        <end position="401"/>
    </location>
</feature>
<dbReference type="EMBL" id="MJFZ01000910">
    <property type="protein sequence ID" value="RAW24278.1"/>
    <property type="molecule type" value="Genomic_DNA"/>
</dbReference>
<dbReference type="Pfam" id="PF01363">
    <property type="entry name" value="FYVE"/>
    <property type="match status" value="1"/>
</dbReference>
<dbReference type="EMBL" id="RCMI01002507">
    <property type="protein sequence ID" value="KAG2876126.1"/>
    <property type="molecule type" value="Genomic_DNA"/>
</dbReference>
<dbReference type="EMBL" id="JAENGZ010002978">
    <property type="protein sequence ID" value="KAG6942446.1"/>
    <property type="molecule type" value="Genomic_DNA"/>
</dbReference>
<dbReference type="Proteomes" id="UP000774804">
    <property type="component" value="Unassembled WGS sequence"/>
</dbReference>
<dbReference type="PANTHER" id="PTHR13510:SF44">
    <property type="entry name" value="RABENOSYN-5"/>
    <property type="match status" value="1"/>
</dbReference>
<evidence type="ECO:0000313" key="12">
    <source>
        <dbReference type="EMBL" id="RAW24278.1"/>
    </source>
</evidence>
<dbReference type="InterPro" id="IPR011011">
    <property type="entry name" value="Znf_FYVE_PHD"/>
</dbReference>
<dbReference type="EMBL" id="RCML01002465">
    <property type="protein sequence ID" value="KAG2957833.1"/>
    <property type="molecule type" value="Genomic_DNA"/>
</dbReference>
<evidence type="ECO:0000259" key="5">
    <source>
        <dbReference type="PROSITE" id="PS50178"/>
    </source>
</evidence>
<dbReference type="PANTHER" id="PTHR13510">
    <property type="entry name" value="FYVE-FINGER-CONTAINING RAB5 EFFECTOR PROTEIN RABENOSYN-5-RELATED"/>
    <property type="match status" value="1"/>
</dbReference>
<dbReference type="InterPro" id="IPR052727">
    <property type="entry name" value="Rab4/Rab5_effector"/>
</dbReference>
<dbReference type="PROSITE" id="PS50178">
    <property type="entry name" value="ZF_FYVE"/>
    <property type="match status" value="1"/>
</dbReference>
<keyword evidence="3" id="KW-0862">Zinc</keyword>
<organism evidence="14 15">
    <name type="scientific">Phytophthora cactorum</name>
    <dbReference type="NCBI Taxonomy" id="29920"/>
    <lineage>
        <taxon>Eukaryota</taxon>
        <taxon>Sar</taxon>
        <taxon>Stramenopiles</taxon>
        <taxon>Oomycota</taxon>
        <taxon>Peronosporomycetes</taxon>
        <taxon>Peronosporales</taxon>
        <taxon>Peronosporaceae</taxon>
        <taxon>Phytophthora</taxon>
    </lineage>
</organism>
<evidence type="ECO:0000313" key="11">
    <source>
        <dbReference type="EMBL" id="RAW24277.1"/>
    </source>
</evidence>
<dbReference type="VEuPathDB" id="FungiDB:PC110_g19296"/>
<keyword evidence="1" id="KW-0479">Metal-binding</keyword>
<dbReference type="EMBL" id="RCMK01002455">
    <property type="protein sequence ID" value="KAG2881172.1"/>
    <property type="molecule type" value="Genomic_DNA"/>
</dbReference>
<dbReference type="Proteomes" id="UP000251314">
    <property type="component" value="Unassembled WGS sequence"/>
</dbReference>
<dbReference type="EMBL" id="MJFZ01000910">
    <property type="protein sequence ID" value="RAW24277.1"/>
    <property type="molecule type" value="Genomic_DNA"/>
</dbReference>
<dbReference type="Proteomes" id="UP000736787">
    <property type="component" value="Unassembled WGS sequence"/>
</dbReference>
<evidence type="ECO:0000256" key="4">
    <source>
        <dbReference type="PROSITE-ProRule" id="PRU00091"/>
    </source>
</evidence>
<dbReference type="SUPFAM" id="SSF57903">
    <property type="entry name" value="FYVE/PHD zinc finger"/>
    <property type="match status" value="1"/>
</dbReference>
<dbReference type="GO" id="GO:0008270">
    <property type="term" value="F:zinc ion binding"/>
    <property type="evidence" value="ECO:0007669"/>
    <property type="project" value="UniProtKB-KW"/>
</dbReference>
<evidence type="ECO:0000256" key="2">
    <source>
        <dbReference type="ARBA" id="ARBA00022771"/>
    </source>
</evidence>
<name>A0A329RNN9_9STRA</name>
<protein>
    <recommendedName>
        <fullName evidence="5">FYVE-type domain-containing protein</fullName>
    </recommendedName>
</protein>
<dbReference type="STRING" id="29920.A0A329RNN9"/>
<dbReference type="SMART" id="SM00064">
    <property type="entry name" value="FYVE"/>
    <property type="match status" value="1"/>
</dbReference>
<dbReference type="OrthoDB" id="660555at2759"/>
<sequence>MLTPTPTVFAPVSLSRSQAERLETMMKQQVQDAVLARTAQLSKDNNLDSEWRFVSSLGQLKTFKLRGTDSFCSTSSWATTLNRSNRATACNVNDRISTGSHTWAMRSRSSVRSRHRRLSFSRRTVGATVGRRDPLDPRPPLRSFRTFGRVQGHYRDIVDVHYASNSVDFVQQQKLLSPVVIDGAVLHTIRATKDSYLGIKWIAENSFAGKRDVCFVEMVGYTTNTQGQEIGFVAMASVDVPECPELTGSMKLTRVRMKRTMLVVPSADTPKGTSEVFVMGASETNESSIIAHAQYRFNMAVLNDISLVIDSQNIAKQTLALHKNWVPDESRPSCSICSRKFHFMYRRRHHCRLCGDLVCKTCYVTRAVPGADMEEGYGCKPADNTVICQTKFCVRCVMGLRAMDKRLDKFSQQISKMLLSLNVETLGMSSSNVENRSPGSNVRDSSITYYKRGSKQKHTLDLNRLYKMSASQNNTPEIDDDIETKASRANAHTTNAGCLVSYGSGGSKHFRPSLSVDASHSNSYGKLCVPSRLSRHSSAASLGEPVIFEEKVIHNMNKLSRIIAI</sequence>
<dbReference type="EMBL" id="RCMG01002327">
    <property type="protein sequence ID" value="KAG2811505.1"/>
    <property type="molecule type" value="Genomic_DNA"/>
</dbReference>
<dbReference type="Proteomes" id="UP000735874">
    <property type="component" value="Unassembled WGS sequence"/>
</dbReference>